<dbReference type="GO" id="GO:0004523">
    <property type="term" value="F:RNA-DNA hybrid ribonuclease activity"/>
    <property type="evidence" value="ECO:0007669"/>
    <property type="project" value="InterPro"/>
</dbReference>
<protein>
    <recommendedName>
        <fullName evidence="1">Reverse transcriptase domain-containing protein</fullName>
    </recommendedName>
</protein>
<dbReference type="Pfam" id="PF13966">
    <property type="entry name" value="zf-RVT"/>
    <property type="match status" value="1"/>
</dbReference>
<dbReference type="Gene3D" id="3.30.420.10">
    <property type="entry name" value="Ribonuclease H-like superfamily/Ribonuclease H"/>
    <property type="match status" value="1"/>
</dbReference>
<gene>
    <name evidence="2" type="ORF">MKW98_030847</name>
</gene>
<dbReference type="InterPro" id="IPR036397">
    <property type="entry name" value="RNaseH_sf"/>
</dbReference>
<dbReference type="AlphaFoldDB" id="A0AAD4S0M5"/>
<evidence type="ECO:0000259" key="1">
    <source>
        <dbReference type="PROSITE" id="PS50878"/>
    </source>
</evidence>
<dbReference type="Pfam" id="PF13456">
    <property type="entry name" value="RVT_3"/>
    <property type="match status" value="1"/>
</dbReference>
<dbReference type="PROSITE" id="PS50878">
    <property type="entry name" value="RT_POL"/>
    <property type="match status" value="1"/>
</dbReference>
<comment type="caution">
    <text evidence="2">The sequence shown here is derived from an EMBL/GenBank/DDBJ whole genome shotgun (WGS) entry which is preliminary data.</text>
</comment>
<dbReference type="PANTHER" id="PTHR33116:SF78">
    <property type="entry name" value="OS12G0587133 PROTEIN"/>
    <property type="match status" value="1"/>
</dbReference>
<reference evidence="2" key="1">
    <citation type="submission" date="2022-04" db="EMBL/GenBank/DDBJ databases">
        <title>A functionally conserved STORR gene fusion in Papaver species that diverged 16.8 million years ago.</title>
        <authorList>
            <person name="Catania T."/>
        </authorList>
    </citation>
    <scope>NUCLEOTIDE SEQUENCE</scope>
    <source>
        <strain evidence="2">S-188037</strain>
    </source>
</reference>
<dbReference type="Pfam" id="PF00078">
    <property type="entry name" value="RVT_1"/>
    <property type="match status" value="1"/>
</dbReference>
<sequence length="613" mass="69402">MSKAYDRVDWNFLSHALCSYGITGTTHKLIMSCVTSATFSVLINGHPEGFFAGERGIRQGCPLSPYLFIICSHSISSLMHSMERQGLYAGYKLNRWAPSVTHTMFSDNVMLYGTLTNNTITAVQSILHQYYTVSGQQVNYNKSSIHFSKTVLPEKQAEVQAFLGVRKMGSQEKYLGVKVLQHGNNCSFYNYLTEKMENKLSGCKRHNLSHAGRTVLIQSFLALIPIYYMATTLLPKTVIKRMNQILRNFWWGHTKEKRKIRFLRGEWLTTAKEKGGLGLRSLDELNKALVAKLKPQKCSSTWSTMLSVRDQLKEGCIWLIGTEAEIMVWNDPWVPGLPDYTLTVATQTNQHIKFVKELLNSEGTDWNANMVRQHFDPYEAEHIMKSYINKVESDKIIWIYTPYGDFSAQSYQKLLKANSGESSILNATSFPWKQFWVVKKLAPRVLYFAWRVIHSGIGVSSRIGRFIDEVPIECALCGIETKKENHLFVNCNVSQAILFSYPLSLRLWDSNNVTIKEVSQQWCPPPADTIKINVDASWKSSTSSCVVVVRNARGQFICAQTEIVDTQSHLTTEASRFLMAINIAVELGQNRVIIKGDAQKVVQALNGTLSKVP</sequence>
<dbReference type="PANTHER" id="PTHR33116">
    <property type="entry name" value="REVERSE TRANSCRIPTASE ZINC-BINDING DOMAIN-CONTAINING PROTEIN-RELATED-RELATED"/>
    <property type="match status" value="1"/>
</dbReference>
<dbReference type="InterPro" id="IPR000477">
    <property type="entry name" value="RT_dom"/>
</dbReference>
<keyword evidence="3" id="KW-1185">Reference proteome</keyword>
<proteinExistence type="predicted"/>
<accession>A0AAD4S0M5</accession>
<organism evidence="2 3">
    <name type="scientific">Papaver atlanticum</name>
    <dbReference type="NCBI Taxonomy" id="357466"/>
    <lineage>
        <taxon>Eukaryota</taxon>
        <taxon>Viridiplantae</taxon>
        <taxon>Streptophyta</taxon>
        <taxon>Embryophyta</taxon>
        <taxon>Tracheophyta</taxon>
        <taxon>Spermatophyta</taxon>
        <taxon>Magnoliopsida</taxon>
        <taxon>Ranunculales</taxon>
        <taxon>Papaveraceae</taxon>
        <taxon>Papaveroideae</taxon>
        <taxon>Papaver</taxon>
    </lineage>
</organism>
<dbReference type="Proteomes" id="UP001202328">
    <property type="component" value="Unassembled WGS sequence"/>
</dbReference>
<evidence type="ECO:0000313" key="2">
    <source>
        <dbReference type="EMBL" id="KAI3850787.1"/>
    </source>
</evidence>
<feature type="domain" description="Reverse transcriptase" evidence="1">
    <location>
        <begin position="1"/>
        <end position="179"/>
    </location>
</feature>
<dbReference type="InterPro" id="IPR002156">
    <property type="entry name" value="RNaseH_domain"/>
</dbReference>
<name>A0AAD4S0M5_9MAGN</name>
<dbReference type="InterPro" id="IPR026960">
    <property type="entry name" value="RVT-Znf"/>
</dbReference>
<evidence type="ECO:0000313" key="3">
    <source>
        <dbReference type="Proteomes" id="UP001202328"/>
    </source>
</evidence>
<dbReference type="GO" id="GO:0003676">
    <property type="term" value="F:nucleic acid binding"/>
    <property type="evidence" value="ECO:0007669"/>
    <property type="project" value="InterPro"/>
</dbReference>
<dbReference type="EMBL" id="JAJJMB010015994">
    <property type="protein sequence ID" value="KAI3850787.1"/>
    <property type="molecule type" value="Genomic_DNA"/>
</dbReference>